<feature type="binding site" evidence="8">
    <location>
        <position position="271"/>
    </location>
    <ligand>
        <name>Zn(2+)</name>
        <dbReference type="ChEBI" id="CHEBI:29105"/>
        <label>2</label>
        <note>catalytic</note>
    </ligand>
</feature>
<keyword evidence="4 8" id="KW-0479">Metal-binding</keyword>
<evidence type="ECO:0000313" key="10">
    <source>
        <dbReference type="EMBL" id="MBI4210654.1"/>
    </source>
</evidence>
<evidence type="ECO:0000256" key="3">
    <source>
        <dbReference type="ARBA" id="ARBA00022722"/>
    </source>
</evidence>
<feature type="domain" description="Metallo-beta-lactamase" evidence="9">
    <location>
        <begin position="22"/>
        <end position="215"/>
    </location>
</feature>
<evidence type="ECO:0000256" key="1">
    <source>
        <dbReference type="ARBA" id="ARBA00011738"/>
    </source>
</evidence>
<evidence type="ECO:0000256" key="5">
    <source>
        <dbReference type="ARBA" id="ARBA00022759"/>
    </source>
</evidence>
<feature type="binding site" evidence="8">
    <location>
        <position position="213"/>
    </location>
    <ligand>
        <name>Zn(2+)</name>
        <dbReference type="ChEBI" id="CHEBI:29105"/>
        <label>2</label>
        <note>catalytic</note>
    </ligand>
</feature>
<comment type="function">
    <text evidence="8">Zinc phosphodiesterase, which displays some tRNA 3'-processing endonuclease activity. Probably involved in tRNA maturation, by removing a 3'-trailer from precursor tRNA.</text>
</comment>
<evidence type="ECO:0000256" key="7">
    <source>
        <dbReference type="ARBA" id="ARBA00022833"/>
    </source>
</evidence>
<dbReference type="GO" id="GO:0008270">
    <property type="term" value="F:zinc ion binding"/>
    <property type="evidence" value="ECO:0007669"/>
    <property type="project" value="UniProtKB-UniRule"/>
</dbReference>
<keyword evidence="6 8" id="KW-0378">Hydrolase</keyword>
<comment type="cofactor">
    <cofactor evidence="8">
        <name>Zn(2+)</name>
        <dbReference type="ChEBI" id="CHEBI:29105"/>
    </cofactor>
    <text evidence="8">Binds 2 Zn(2+) ions.</text>
</comment>
<comment type="subunit">
    <text evidence="1 8">Homodimer.</text>
</comment>
<dbReference type="EC" id="3.1.26.11" evidence="8"/>
<feature type="binding site" evidence="8">
    <location>
        <position position="66"/>
    </location>
    <ligand>
        <name>Zn(2+)</name>
        <dbReference type="ChEBI" id="CHEBI:29105"/>
        <label>1</label>
        <note>catalytic</note>
    </ligand>
</feature>
<evidence type="ECO:0000256" key="2">
    <source>
        <dbReference type="ARBA" id="ARBA00022694"/>
    </source>
</evidence>
<comment type="similarity">
    <text evidence="8">Belongs to the RNase Z family.</text>
</comment>
<keyword evidence="5 8" id="KW-0255">Endonuclease</keyword>
<protein>
    <recommendedName>
        <fullName evidence="8">Ribonuclease Z</fullName>
        <shortName evidence="8">RNase Z</shortName>
        <ecNumber evidence="8">3.1.26.11</ecNumber>
    </recommendedName>
    <alternativeName>
        <fullName evidence="8">tRNA 3 endonuclease</fullName>
    </alternativeName>
    <alternativeName>
        <fullName evidence="8">tRNase Z</fullName>
    </alternativeName>
</protein>
<evidence type="ECO:0000256" key="4">
    <source>
        <dbReference type="ARBA" id="ARBA00022723"/>
    </source>
</evidence>
<feature type="binding site" evidence="8">
    <location>
        <position position="69"/>
    </location>
    <ligand>
        <name>Zn(2+)</name>
        <dbReference type="ChEBI" id="CHEBI:29105"/>
        <label>2</label>
        <note>catalytic</note>
    </ligand>
</feature>
<dbReference type="NCBIfam" id="TIGR02651">
    <property type="entry name" value="RNase_Z"/>
    <property type="match status" value="1"/>
</dbReference>
<dbReference type="HAMAP" id="MF_01818">
    <property type="entry name" value="RNase_Z_BN"/>
    <property type="match status" value="1"/>
</dbReference>
<dbReference type="PANTHER" id="PTHR46018">
    <property type="entry name" value="ZINC PHOSPHODIESTERASE ELAC PROTEIN 1"/>
    <property type="match status" value="1"/>
</dbReference>
<gene>
    <name evidence="8 10" type="primary">rnz</name>
    <name evidence="10" type="ORF">HY544_04075</name>
</gene>
<keyword evidence="2 8" id="KW-0819">tRNA processing</keyword>
<dbReference type="SUPFAM" id="SSF56281">
    <property type="entry name" value="Metallo-hydrolase/oxidoreductase"/>
    <property type="match status" value="1"/>
</dbReference>
<organism evidence="10 11">
    <name type="scientific">Candidatus Iainarchaeum sp</name>
    <dbReference type="NCBI Taxonomy" id="3101447"/>
    <lineage>
        <taxon>Archaea</taxon>
        <taxon>Candidatus Iainarchaeota</taxon>
        <taxon>Candidatus Iainarchaeia</taxon>
        <taxon>Candidatus Iainarchaeales</taxon>
        <taxon>Candidatus Iainarchaeaceae</taxon>
        <taxon>Candidatus Iainarchaeum</taxon>
    </lineage>
</organism>
<dbReference type="NCBIfam" id="NF000801">
    <property type="entry name" value="PRK00055.1-3"/>
    <property type="match status" value="1"/>
</dbReference>
<dbReference type="Gene3D" id="3.60.15.10">
    <property type="entry name" value="Ribonuclease Z/Hydroxyacylglutathione hydrolase-like"/>
    <property type="match status" value="1"/>
</dbReference>
<dbReference type="Pfam" id="PF23023">
    <property type="entry name" value="Anti-Pycsar_Apyc1"/>
    <property type="match status" value="1"/>
</dbReference>
<feature type="active site" description="Proton acceptor" evidence="8">
    <location>
        <position position="68"/>
    </location>
</feature>
<reference evidence="10" key="1">
    <citation type="submission" date="2020-07" db="EMBL/GenBank/DDBJ databases">
        <title>Huge and variable diversity of episymbiotic CPR bacteria and DPANN archaea in groundwater ecosystems.</title>
        <authorList>
            <person name="He C.Y."/>
            <person name="Keren R."/>
            <person name="Whittaker M."/>
            <person name="Farag I.F."/>
            <person name="Doudna J."/>
            <person name="Cate J.H.D."/>
            <person name="Banfield J.F."/>
        </authorList>
    </citation>
    <scope>NUCLEOTIDE SEQUENCE</scope>
    <source>
        <strain evidence="10">NC_groundwater_1296_Ag_S-0.2um_52_80</strain>
    </source>
</reference>
<dbReference type="CDD" id="cd07717">
    <property type="entry name" value="RNaseZ_ZiPD-like_MBL-fold"/>
    <property type="match status" value="1"/>
</dbReference>
<dbReference type="GO" id="GO:0042781">
    <property type="term" value="F:3'-tRNA processing endoribonuclease activity"/>
    <property type="evidence" value="ECO:0007669"/>
    <property type="project" value="UniProtKB-UniRule"/>
</dbReference>
<dbReference type="InterPro" id="IPR013471">
    <property type="entry name" value="RNase_Z/BN"/>
</dbReference>
<dbReference type="PANTHER" id="PTHR46018:SF2">
    <property type="entry name" value="ZINC PHOSPHODIESTERASE ELAC PROTEIN 1"/>
    <property type="match status" value="1"/>
</dbReference>
<dbReference type="AlphaFoldDB" id="A0A8T3YJF4"/>
<feature type="binding site" evidence="8">
    <location>
        <position position="141"/>
    </location>
    <ligand>
        <name>Zn(2+)</name>
        <dbReference type="ChEBI" id="CHEBI:29105"/>
        <label>1</label>
        <note>catalytic</note>
    </ligand>
</feature>
<evidence type="ECO:0000313" key="11">
    <source>
        <dbReference type="Proteomes" id="UP000732298"/>
    </source>
</evidence>
<name>A0A8T3YJF4_9ARCH</name>
<feature type="binding site" evidence="8">
    <location>
        <position position="213"/>
    </location>
    <ligand>
        <name>Zn(2+)</name>
        <dbReference type="ChEBI" id="CHEBI:29105"/>
        <label>1</label>
        <note>catalytic</note>
    </ligand>
</feature>
<evidence type="ECO:0000256" key="6">
    <source>
        <dbReference type="ARBA" id="ARBA00022801"/>
    </source>
</evidence>
<evidence type="ECO:0000259" key="9">
    <source>
        <dbReference type="SMART" id="SM00849"/>
    </source>
</evidence>
<dbReference type="Proteomes" id="UP000732298">
    <property type="component" value="Unassembled WGS sequence"/>
</dbReference>
<keyword evidence="7 8" id="KW-0862">Zinc</keyword>
<dbReference type="EMBL" id="JACQPB010000039">
    <property type="protein sequence ID" value="MBI4210654.1"/>
    <property type="molecule type" value="Genomic_DNA"/>
</dbReference>
<comment type="catalytic activity">
    <reaction evidence="8">
        <text>Endonucleolytic cleavage of RNA, removing extra 3' nucleotides from tRNA precursor, generating 3' termini of tRNAs. A 3'-hydroxy group is left at the tRNA terminus and a 5'-phosphoryl group is left at the trailer molecule.</text>
        <dbReference type="EC" id="3.1.26.11"/>
    </reaction>
</comment>
<evidence type="ECO:0000256" key="8">
    <source>
        <dbReference type="HAMAP-Rule" id="MF_01818"/>
    </source>
</evidence>
<dbReference type="SMART" id="SM00849">
    <property type="entry name" value="Lactamase_B"/>
    <property type="match status" value="1"/>
</dbReference>
<proteinExistence type="inferred from homology"/>
<dbReference type="InterPro" id="IPR036866">
    <property type="entry name" value="RibonucZ/Hydroxyglut_hydro"/>
</dbReference>
<comment type="caution">
    <text evidence="10">The sequence shown here is derived from an EMBL/GenBank/DDBJ whole genome shotgun (WGS) entry which is preliminary data.</text>
</comment>
<feature type="binding site" evidence="8">
    <location>
        <position position="68"/>
    </location>
    <ligand>
        <name>Zn(2+)</name>
        <dbReference type="ChEBI" id="CHEBI:29105"/>
        <label>2</label>
        <note>catalytic</note>
    </ligand>
</feature>
<keyword evidence="3 8" id="KW-0540">Nuclease</keyword>
<accession>A0A8T3YJF4</accession>
<feature type="binding site" evidence="8">
    <location>
        <position position="64"/>
    </location>
    <ligand>
        <name>Zn(2+)</name>
        <dbReference type="ChEBI" id="CHEBI:29105"/>
        <label>1</label>
        <note>catalytic</note>
    </ligand>
</feature>
<dbReference type="InterPro" id="IPR001279">
    <property type="entry name" value="Metallo-B-lactamas"/>
</dbReference>
<sequence length="304" mass="33970">MAEPIKIVFLGTSASVPTKERNLSSVAIRFEGEWLLFDAPEGTQRQMMMAKTSYLKINHLFISHLHADHILGLGGLLATMNIHGRDWPLTVYGPKGIDEAVRASTELAMLQPGFEVKCVQSRKGTVLETDKFTISAVPLDHEIPCFGYIFTERDKAGEFDRQKAVSLGIPIGPLFSDLQKGNKVKVGGNTVRPEDVMDTSKARRGRKISIIFDTLPSQGYMKAIKDSDILIHESSFLSDMKARAEETKHSTALDAARAARQAKCKKLVLFHLSARHKENEKFENEAREEFHDVTVAKDLMEMDL</sequence>